<dbReference type="AlphaFoldDB" id="A0A4U0VTN3"/>
<protein>
    <submittedName>
        <fullName evidence="1">Uncharacterized protein</fullName>
    </submittedName>
</protein>
<organism evidence="1 2">
    <name type="scientific">Cryomyces minteri</name>
    <dbReference type="NCBI Taxonomy" id="331657"/>
    <lineage>
        <taxon>Eukaryota</taxon>
        <taxon>Fungi</taxon>
        <taxon>Dikarya</taxon>
        <taxon>Ascomycota</taxon>
        <taxon>Pezizomycotina</taxon>
        <taxon>Dothideomycetes</taxon>
        <taxon>Dothideomycetes incertae sedis</taxon>
        <taxon>Cryomyces</taxon>
    </lineage>
</organism>
<reference evidence="1 2" key="1">
    <citation type="submission" date="2017-03" db="EMBL/GenBank/DDBJ databases">
        <title>Genomes of endolithic fungi from Antarctica.</title>
        <authorList>
            <person name="Coleine C."/>
            <person name="Masonjones S."/>
            <person name="Stajich J.E."/>
        </authorList>
    </citation>
    <scope>NUCLEOTIDE SEQUENCE [LARGE SCALE GENOMIC DNA]</scope>
    <source>
        <strain evidence="1 2">CCFEE 5187</strain>
    </source>
</reference>
<dbReference type="EMBL" id="NAJN01002422">
    <property type="protein sequence ID" value="TKA52884.1"/>
    <property type="molecule type" value="Genomic_DNA"/>
</dbReference>
<evidence type="ECO:0000313" key="1">
    <source>
        <dbReference type="EMBL" id="TKA52884.1"/>
    </source>
</evidence>
<comment type="caution">
    <text evidence="1">The sequence shown here is derived from an EMBL/GenBank/DDBJ whole genome shotgun (WGS) entry which is preliminary data.</text>
</comment>
<gene>
    <name evidence="1" type="ORF">B0A49_13034</name>
</gene>
<keyword evidence="2" id="KW-1185">Reference proteome</keyword>
<sequence length="160" mass="17023">MTSKRIDLTVDAIASFTSVVEPTIASSVAGIPDIDATRKICLKIQRRKAITPASNGAGFLNITNRITASKAPLAGSGSTATGFKRARRSTGNAGIVINISGRIEDIPSHSTTKDGTVISSRKRKMTVLEALQETHEISQPVVNTLVAQFNSSKFKKSIIK</sequence>
<dbReference type="Proteomes" id="UP000308768">
    <property type="component" value="Unassembled WGS sequence"/>
</dbReference>
<evidence type="ECO:0000313" key="2">
    <source>
        <dbReference type="Proteomes" id="UP000308768"/>
    </source>
</evidence>
<name>A0A4U0VTN3_9PEZI</name>
<accession>A0A4U0VTN3</accession>
<proteinExistence type="predicted"/>